<dbReference type="Pfam" id="PF00534">
    <property type="entry name" value="Glycos_transf_1"/>
    <property type="match status" value="1"/>
</dbReference>
<dbReference type="PANTHER" id="PTHR12526">
    <property type="entry name" value="GLYCOSYLTRANSFERASE"/>
    <property type="match status" value="1"/>
</dbReference>
<feature type="domain" description="Glycosyl transferase family 1" evidence="1">
    <location>
        <begin position="188"/>
        <end position="351"/>
    </location>
</feature>
<organism evidence="3 4">
    <name type="scientific">Campylobacter anatolicus</name>
    <dbReference type="NCBI Taxonomy" id="2829105"/>
    <lineage>
        <taxon>Bacteria</taxon>
        <taxon>Pseudomonadati</taxon>
        <taxon>Campylobacterota</taxon>
        <taxon>Epsilonproteobacteria</taxon>
        <taxon>Campylobacterales</taxon>
        <taxon>Campylobacteraceae</taxon>
        <taxon>Campylobacter</taxon>
    </lineage>
</organism>
<evidence type="ECO:0000313" key="3">
    <source>
        <dbReference type="EMBL" id="MBR8463440.1"/>
    </source>
</evidence>
<dbReference type="Pfam" id="PF13439">
    <property type="entry name" value="Glyco_transf_4"/>
    <property type="match status" value="1"/>
</dbReference>
<evidence type="ECO:0000259" key="1">
    <source>
        <dbReference type="Pfam" id="PF00534"/>
    </source>
</evidence>
<accession>A0ABS5HGT4</accession>
<protein>
    <submittedName>
        <fullName evidence="3">Glycosyltransferase</fullName>
    </submittedName>
</protein>
<dbReference type="InterPro" id="IPR028098">
    <property type="entry name" value="Glyco_trans_4-like_N"/>
</dbReference>
<dbReference type="RefSeq" id="WP_212141606.1">
    <property type="nucleotide sequence ID" value="NZ_JAGSSW010000002.1"/>
</dbReference>
<dbReference type="SUPFAM" id="SSF53756">
    <property type="entry name" value="UDP-Glycosyltransferase/glycogen phosphorylase"/>
    <property type="match status" value="1"/>
</dbReference>
<dbReference type="InterPro" id="IPR001296">
    <property type="entry name" value="Glyco_trans_1"/>
</dbReference>
<reference evidence="3 4" key="1">
    <citation type="submission" date="2021-04" db="EMBL/GenBank/DDBJ databases">
        <title>Molecular and phenotypic characterization and identification of bacterial isolates recovered from the Anatolian ground squirrels (Spermophilus xanthoprymnus) and which have the potential to form a new species in the Campylobacter genus.</title>
        <authorList>
            <person name="Aydin F."/>
            <person name="Abay S."/>
            <person name="Kayman T."/>
            <person name="Karakaya E."/>
            <person name="Mustak H.K."/>
            <person name="Mustak I.B."/>
            <person name="Bilgin N."/>
            <person name="Duzler A."/>
            <person name="Sahin O."/>
            <person name="Guran O."/>
            <person name="Saticioglu I.B."/>
        </authorList>
    </citation>
    <scope>NUCLEOTIDE SEQUENCE [LARGE SCALE GENOMIC DNA]</scope>
    <source>
        <strain evidence="4">faydin-G24</strain>
    </source>
</reference>
<proteinExistence type="predicted"/>
<dbReference type="EMBL" id="JAGSSW010000002">
    <property type="protein sequence ID" value="MBR8463440.1"/>
    <property type="molecule type" value="Genomic_DNA"/>
</dbReference>
<evidence type="ECO:0000259" key="2">
    <source>
        <dbReference type="Pfam" id="PF13439"/>
    </source>
</evidence>
<dbReference type="Proteomes" id="UP000682951">
    <property type="component" value="Unassembled WGS sequence"/>
</dbReference>
<sequence>MKKLAVFLYSMGPGGAERVVSNLLPFLVQHYEVHLVLMSDVVAYELPSEINVHFIERSDPYESGVKKLFRLFFALPNLALRYKKLCQDLSIDTHFVLMNRPCYIALMARILGLRGRIVISERSCPSVIYSHGLSGVVNKFFVRMLYNRADLILANAQGNAEDLVRNFATDEKKTKVLHNAINLNAINELKNEPLNSDFKPFFINIGRLDSGKNQAMLIKIIARINDPRATLGILGKGSLQNELQSLIDELGMSERIKLLGVDKNPFKFIKNAECFVCASRFEGFSNVLLEALACEKFIISTDHQSGARELLGDDKYGVLVGVDDEMAFEREMRRALENEKIRQNYEKISYNRALEFDAVSVSAKLIKFLENE</sequence>
<dbReference type="Gene3D" id="3.40.50.2000">
    <property type="entry name" value="Glycogen Phosphorylase B"/>
    <property type="match status" value="2"/>
</dbReference>
<comment type="caution">
    <text evidence="3">The sequence shown here is derived from an EMBL/GenBank/DDBJ whole genome shotgun (WGS) entry which is preliminary data.</text>
</comment>
<name>A0ABS5HGT4_9BACT</name>
<keyword evidence="4" id="KW-1185">Reference proteome</keyword>
<gene>
    <name evidence="3" type="ORF">KDD93_02500</name>
</gene>
<evidence type="ECO:0000313" key="4">
    <source>
        <dbReference type="Proteomes" id="UP000682951"/>
    </source>
</evidence>
<feature type="domain" description="Glycosyltransferase subfamily 4-like N-terminal" evidence="2">
    <location>
        <begin position="13"/>
        <end position="184"/>
    </location>
</feature>
<dbReference type="CDD" id="cd03811">
    <property type="entry name" value="GT4_GT28_WabH-like"/>
    <property type="match status" value="1"/>
</dbReference>